<reference evidence="4" key="1">
    <citation type="journal article" date="2019" name="Int. J. Syst. Evol. Microbiol.">
        <title>The Global Catalogue of Microorganisms (GCM) 10K type strain sequencing project: providing services to taxonomists for standard genome sequencing and annotation.</title>
        <authorList>
            <consortium name="The Broad Institute Genomics Platform"/>
            <consortium name="The Broad Institute Genome Sequencing Center for Infectious Disease"/>
            <person name="Wu L."/>
            <person name="Ma J."/>
        </authorList>
    </citation>
    <scope>NUCLEOTIDE SEQUENCE [LARGE SCALE GENOMIC DNA]</scope>
    <source>
        <strain evidence="4">CCUG 60214</strain>
    </source>
</reference>
<comment type="caution">
    <text evidence="3">The sequence shown here is derived from an EMBL/GenBank/DDBJ whole genome shotgun (WGS) entry which is preliminary data.</text>
</comment>
<evidence type="ECO:0000313" key="3">
    <source>
        <dbReference type="EMBL" id="MFD1151220.1"/>
    </source>
</evidence>
<evidence type="ECO:0000259" key="2">
    <source>
        <dbReference type="Pfam" id="PF20789"/>
    </source>
</evidence>
<organism evidence="3 4">
    <name type="scientific">Saccharothrix hoggarensis</name>
    <dbReference type="NCBI Taxonomy" id="913853"/>
    <lineage>
        <taxon>Bacteria</taxon>
        <taxon>Bacillati</taxon>
        <taxon>Actinomycetota</taxon>
        <taxon>Actinomycetes</taxon>
        <taxon>Pseudonocardiales</taxon>
        <taxon>Pseudonocardiaceae</taxon>
        <taxon>Saccharothrix</taxon>
    </lineage>
</organism>
<dbReference type="SUPFAM" id="SSF54637">
    <property type="entry name" value="Thioesterase/thiol ester dehydrase-isomerase"/>
    <property type="match status" value="1"/>
</dbReference>
<dbReference type="Proteomes" id="UP001597168">
    <property type="component" value="Unassembled WGS sequence"/>
</dbReference>
<dbReference type="InterPro" id="IPR049449">
    <property type="entry name" value="TesB_ACOT8-like_N"/>
</dbReference>
<dbReference type="InterPro" id="IPR049450">
    <property type="entry name" value="ACOT8-like_C"/>
</dbReference>
<sequence>MKHALGADGVDAFYERLDDDRFASTGHTAGPWSSESQHLGPPSALLVRALERCAPRPEALLSRVTFEVLGPVPVAELTVTAAVERPGRSVELLAAELAHAGRPVLRARAWRIVAGDTAAVASGEGEPLPPAAGCPPMAVPEHWQGGYLAAMEWRSVSGGIFAPGDATIWARPVVRVVAGEEPSAAQRLFTVADSASGVSSRLDIRAWYAINTDLTVHLHREPVGEWFALDAQTVIGPSGVGVATSVLHDVRGPVGRSAQSLFVRER</sequence>
<gene>
    <name evidence="3" type="ORF">ACFQ3T_29165</name>
</gene>
<evidence type="ECO:0000259" key="1">
    <source>
        <dbReference type="Pfam" id="PF13622"/>
    </source>
</evidence>
<name>A0ABW3R2S2_9PSEU</name>
<dbReference type="Pfam" id="PF13622">
    <property type="entry name" value="4HBT_3"/>
    <property type="match status" value="1"/>
</dbReference>
<evidence type="ECO:0000313" key="4">
    <source>
        <dbReference type="Proteomes" id="UP001597168"/>
    </source>
</evidence>
<keyword evidence="4" id="KW-1185">Reference proteome</keyword>
<dbReference type="Pfam" id="PF20789">
    <property type="entry name" value="4HBT_3C"/>
    <property type="match status" value="1"/>
</dbReference>
<dbReference type="InterPro" id="IPR029069">
    <property type="entry name" value="HotDog_dom_sf"/>
</dbReference>
<protein>
    <submittedName>
        <fullName evidence="3">Thioesterase family protein</fullName>
    </submittedName>
</protein>
<dbReference type="RefSeq" id="WP_380728034.1">
    <property type="nucleotide sequence ID" value="NZ_JBHTLK010000219.1"/>
</dbReference>
<accession>A0ABW3R2S2</accession>
<dbReference type="Gene3D" id="2.40.160.210">
    <property type="entry name" value="Acyl-CoA thioesterase, double hotdog domain"/>
    <property type="match status" value="1"/>
</dbReference>
<dbReference type="EMBL" id="JBHTLK010000219">
    <property type="protein sequence ID" value="MFD1151220.1"/>
    <property type="molecule type" value="Genomic_DNA"/>
</dbReference>
<feature type="domain" description="Acyl-CoA thioesterase-like C-terminal" evidence="2">
    <location>
        <begin position="133"/>
        <end position="263"/>
    </location>
</feature>
<feature type="domain" description="Acyl-CoA thioesterase-like N-terminal HotDog" evidence="1">
    <location>
        <begin position="29"/>
        <end position="111"/>
    </location>
</feature>
<proteinExistence type="predicted"/>
<dbReference type="InterPro" id="IPR042171">
    <property type="entry name" value="Acyl-CoA_hotdog"/>
</dbReference>